<evidence type="ECO:0000259" key="12">
    <source>
        <dbReference type="Pfam" id="PF02867"/>
    </source>
</evidence>
<organism evidence="14 15">
    <name type="scientific">Sporolactobacillus inulinus</name>
    <dbReference type="NCBI Taxonomy" id="2078"/>
    <lineage>
        <taxon>Bacteria</taxon>
        <taxon>Bacillati</taxon>
        <taxon>Bacillota</taxon>
        <taxon>Bacilli</taxon>
        <taxon>Bacillales</taxon>
        <taxon>Sporolactobacillaceae</taxon>
        <taxon>Sporolactobacillus</taxon>
    </lineage>
</organism>
<dbReference type="PANTHER" id="PTHR11573">
    <property type="entry name" value="RIBONUCLEOSIDE-DIPHOSPHATE REDUCTASE LARGE CHAIN"/>
    <property type="match status" value="1"/>
</dbReference>
<dbReference type="InterPro" id="IPR008926">
    <property type="entry name" value="RNR_R1-su_N"/>
</dbReference>
<dbReference type="InterPro" id="IPR013509">
    <property type="entry name" value="RNR_lsu_N"/>
</dbReference>
<dbReference type="EMBL" id="BEXB01000071">
    <property type="protein sequence ID" value="GAY78944.1"/>
    <property type="molecule type" value="Genomic_DNA"/>
</dbReference>
<keyword evidence="4" id="KW-0547">Nucleotide-binding</keyword>
<dbReference type="InterPro" id="IPR000788">
    <property type="entry name" value="RNR_lg_C"/>
</dbReference>
<gene>
    <name evidence="14" type="ORF">NBRC111894_4498</name>
</gene>
<evidence type="ECO:0000256" key="2">
    <source>
        <dbReference type="ARBA" id="ARBA00012274"/>
    </source>
</evidence>
<dbReference type="UniPathway" id="UPA00326"/>
<dbReference type="Gene3D" id="3.20.70.20">
    <property type="match status" value="1"/>
</dbReference>
<feature type="domain" description="Ribonucleotide reductase large subunit C-terminal" evidence="12">
    <location>
        <begin position="169"/>
        <end position="258"/>
    </location>
</feature>
<dbReference type="Pfam" id="PF08343">
    <property type="entry name" value="RNR_N"/>
    <property type="match status" value="1"/>
</dbReference>
<feature type="domain" description="Ribonucleotide reductase N-terminal" evidence="13">
    <location>
        <begin position="11"/>
        <end position="90"/>
    </location>
</feature>
<proteinExistence type="inferred from homology"/>
<evidence type="ECO:0000256" key="1">
    <source>
        <dbReference type="ARBA" id="ARBA00010406"/>
    </source>
</evidence>
<dbReference type="GO" id="GO:0005971">
    <property type="term" value="C:ribonucleoside-diphosphate reductase complex"/>
    <property type="evidence" value="ECO:0007669"/>
    <property type="project" value="TreeGrafter"/>
</dbReference>
<dbReference type="GO" id="GO:0009263">
    <property type="term" value="P:deoxyribonucleotide biosynthetic process"/>
    <property type="evidence" value="ECO:0007669"/>
    <property type="project" value="UniProtKB-KW"/>
</dbReference>
<comment type="function">
    <text evidence="10">Provides the precursors necessary for DNA synthesis. Catalyzes the biosynthesis of deoxyribonucleotides from the corresponding ribonucleotides.</text>
</comment>
<accession>A0A4Y1ZJ38</accession>
<keyword evidence="3" id="KW-0021">Allosteric enzyme</keyword>
<evidence type="ECO:0000256" key="8">
    <source>
        <dbReference type="ARBA" id="ARBA00023157"/>
    </source>
</evidence>
<evidence type="ECO:0000256" key="6">
    <source>
        <dbReference type="ARBA" id="ARBA00023002"/>
    </source>
</evidence>
<comment type="similarity">
    <text evidence="1 10">Belongs to the ribonucleoside diphosphate reductase large chain family.</text>
</comment>
<dbReference type="GO" id="GO:0004748">
    <property type="term" value="F:ribonucleoside-diphosphate reductase activity, thioredoxin disulfide as acceptor"/>
    <property type="evidence" value="ECO:0007669"/>
    <property type="project" value="UniProtKB-EC"/>
</dbReference>
<evidence type="ECO:0000256" key="5">
    <source>
        <dbReference type="ARBA" id="ARBA00022840"/>
    </source>
</evidence>
<feature type="domain" description="Ribonucleotide reductase large subunit N-terminal" evidence="11">
    <location>
        <begin position="92"/>
        <end position="165"/>
    </location>
</feature>
<dbReference type="EC" id="1.17.4.1" evidence="2 10"/>
<comment type="catalytic activity">
    <reaction evidence="9 10">
        <text>a 2'-deoxyribonucleoside 5'-diphosphate + [thioredoxin]-disulfide + H2O = a ribonucleoside 5'-diphosphate + [thioredoxin]-dithiol</text>
        <dbReference type="Rhea" id="RHEA:23252"/>
        <dbReference type="Rhea" id="RHEA-COMP:10698"/>
        <dbReference type="Rhea" id="RHEA-COMP:10700"/>
        <dbReference type="ChEBI" id="CHEBI:15377"/>
        <dbReference type="ChEBI" id="CHEBI:29950"/>
        <dbReference type="ChEBI" id="CHEBI:50058"/>
        <dbReference type="ChEBI" id="CHEBI:57930"/>
        <dbReference type="ChEBI" id="CHEBI:73316"/>
        <dbReference type="EC" id="1.17.4.1"/>
    </reaction>
</comment>
<comment type="caution">
    <text evidence="14">The sequence shown here is derived from an EMBL/GenBank/DDBJ whole genome shotgun (WGS) entry which is preliminary data.</text>
</comment>
<evidence type="ECO:0000259" key="13">
    <source>
        <dbReference type="Pfam" id="PF08343"/>
    </source>
</evidence>
<dbReference type="InterPro" id="IPR013554">
    <property type="entry name" value="RNR_N"/>
</dbReference>
<evidence type="ECO:0000313" key="15">
    <source>
        <dbReference type="Proteomes" id="UP000319716"/>
    </source>
</evidence>
<dbReference type="Pfam" id="PF02867">
    <property type="entry name" value="Ribonuc_red_lgC"/>
    <property type="match status" value="1"/>
</dbReference>
<dbReference type="AlphaFoldDB" id="A0A4Y1ZJ38"/>
<protein>
    <recommendedName>
        <fullName evidence="2 10">Ribonucleoside-diphosphate reductase</fullName>
        <ecNumber evidence="2 10">1.17.4.1</ecNumber>
    </recommendedName>
</protein>
<evidence type="ECO:0000256" key="9">
    <source>
        <dbReference type="ARBA" id="ARBA00047754"/>
    </source>
</evidence>
<evidence type="ECO:0000256" key="4">
    <source>
        <dbReference type="ARBA" id="ARBA00022741"/>
    </source>
</evidence>
<sequence>MPNEAIKTKSYTELNNEVLTRGEDGFYRLEKDQEAIRVYMEEVHEKTIHFSGILDRLHYLVDEHYYYDVFAQYSEEEIKRLHQIASDYHFQFKSYMAASKFYRDYAMKTNDKSHYLENYAERVSIVALFLSGGNYARAERFMHAMMEQRYQPATPTFLNAGKARRGEMVSCFLLESDDSLNSINYIESTSQQLSKIGGGVALNLSKIRARGEAIKGVEGVAKGVIPVARKLQLGFSYADQLGQRPGAGAAYLNIFTWTLRNFWIRRRKMLMKTFACQPCRLV</sequence>
<evidence type="ECO:0000256" key="10">
    <source>
        <dbReference type="RuleBase" id="RU003410"/>
    </source>
</evidence>
<reference evidence="14 15" key="1">
    <citation type="submission" date="2017-11" db="EMBL/GenBank/DDBJ databases">
        <title>Draft Genome Sequence of Sporolactobacillus inulinus NBRC 111894 Isolated from Koso, a Japanese Sugar-Vegetable Fermented Beverage.</title>
        <authorList>
            <person name="Chiou T.Y."/>
            <person name="Oshima K."/>
            <person name="Suda W."/>
            <person name="Hattori M."/>
            <person name="Takahashi T."/>
        </authorList>
    </citation>
    <scope>NUCLEOTIDE SEQUENCE [LARGE SCALE GENOMIC DNA]</scope>
    <source>
        <strain evidence="14 15">NBRC111894</strain>
    </source>
</reference>
<dbReference type="SUPFAM" id="SSF51998">
    <property type="entry name" value="PFL-like glycyl radical enzymes"/>
    <property type="match status" value="1"/>
</dbReference>
<dbReference type="Proteomes" id="UP000319716">
    <property type="component" value="Unassembled WGS sequence"/>
</dbReference>
<dbReference type="InterPro" id="IPR039718">
    <property type="entry name" value="Rrm1"/>
</dbReference>
<keyword evidence="8" id="KW-1015">Disulfide bond</keyword>
<dbReference type="SUPFAM" id="SSF48168">
    <property type="entry name" value="R1 subunit of ribonucleotide reductase, N-terminal domain"/>
    <property type="match status" value="1"/>
</dbReference>
<keyword evidence="7 10" id="KW-0215">Deoxyribonucleotide synthesis</keyword>
<evidence type="ECO:0000259" key="11">
    <source>
        <dbReference type="Pfam" id="PF00317"/>
    </source>
</evidence>
<evidence type="ECO:0000256" key="3">
    <source>
        <dbReference type="ARBA" id="ARBA00022533"/>
    </source>
</evidence>
<keyword evidence="6 10" id="KW-0560">Oxidoreductase</keyword>
<name>A0A4Y1ZJ38_9BACL</name>
<dbReference type="PANTHER" id="PTHR11573:SF30">
    <property type="entry name" value="RIBONUCLEOSIDE-DIPHOSPHATE REDUCTASE 2 SUBUNIT ALPHA"/>
    <property type="match status" value="1"/>
</dbReference>
<dbReference type="Pfam" id="PF00317">
    <property type="entry name" value="Ribonuc_red_lgN"/>
    <property type="match status" value="1"/>
</dbReference>
<evidence type="ECO:0000313" key="14">
    <source>
        <dbReference type="EMBL" id="GAY78944.1"/>
    </source>
</evidence>
<keyword evidence="5" id="KW-0067">ATP-binding</keyword>
<dbReference type="GO" id="GO:0005524">
    <property type="term" value="F:ATP binding"/>
    <property type="evidence" value="ECO:0007669"/>
    <property type="project" value="UniProtKB-KW"/>
</dbReference>
<evidence type="ECO:0000256" key="7">
    <source>
        <dbReference type="ARBA" id="ARBA00023116"/>
    </source>
</evidence>